<keyword evidence="3" id="KW-1185">Reference proteome</keyword>
<evidence type="ECO:0000313" key="2">
    <source>
        <dbReference type="EMBL" id="GAA1867208.1"/>
    </source>
</evidence>
<feature type="signal peptide" evidence="1">
    <location>
        <begin position="1"/>
        <end position="30"/>
    </location>
</feature>
<comment type="caution">
    <text evidence="2">The sequence shown here is derived from an EMBL/GenBank/DDBJ whole genome shotgun (WGS) entry which is preliminary data.</text>
</comment>
<name>A0ABP4ZPW0_9MICO</name>
<dbReference type="EMBL" id="BAAANL010000005">
    <property type="protein sequence ID" value="GAA1867208.1"/>
    <property type="molecule type" value="Genomic_DNA"/>
</dbReference>
<reference evidence="3" key="1">
    <citation type="journal article" date="2019" name="Int. J. Syst. Evol. Microbiol.">
        <title>The Global Catalogue of Microorganisms (GCM) 10K type strain sequencing project: providing services to taxonomists for standard genome sequencing and annotation.</title>
        <authorList>
            <consortium name="The Broad Institute Genomics Platform"/>
            <consortium name="The Broad Institute Genome Sequencing Center for Infectious Disease"/>
            <person name="Wu L."/>
            <person name="Ma J."/>
        </authorList>
    </citation>
    <scope>NUCLEOTIDE SEQUENCE [LARGE SCALE GENOMIC DNA]</scope>
    <source>
        <strain evidence="3">JCM 14326</strain>
    </source>
</reference>
<organism evidence="2 3">
    <name type="scientific">Myceligenerans crystallogenes</name>
    <dbReference type="NCBI Taxonomy" id="316335"/>
    <lineage>
        <taxon>Bacteria</taxon>
        <taxon>Bacillati</taxon>
        <taxon>Actinomycetota</taxon>
        <taxon>Actinomycetes</taxon>
        <taxon>Micrococcales</taxon>
        <taxon>Promicromonosporaceae</taxon>
        <taxon>Myceligenerans</taxon>
    </lineage>
</organism>
<protein>
    <recommendedName>
        <fullName evidence="4">Secreted protein</fullName>
    </recommendedName>
</protein>
<evidence type="ECO:0000256" key="1">
    <source>
        <dbReference type="SAM" id="SignalP"/>
    </source>
</evidence>
<dbReference type="Proteomes" id="UP001501094">
    <property type="component" value="Unassembled WGS sequence"/>
</dbReference>
<gene>
    <name evidence="2" type="ORF">GCM10009751_26760</name>
</gene>
<keyword evidence="1" id="KW-0732">Signal</keyword>
<evidence type="ECO:0008006" key="4">
    <source>
        <dbReference type="Google" id="ProtNLM"/>
    </source>
</evidence>
<evidence type="ECO:0000313" key="3">
    <source>
        <dbReference type="Proteomes" id="UP001501094"/>
    </source>
</evidence>
<feature type="chain" id="PRO_5045753089" description="Secreted protein" evidence="1">
    <location>
        <begin position="31"/>
        <end position="152"/>
    </location>
</feature>
<accession>A0ABP4ZPW0</accession>
<sequence>MALQRRLVTMLVAGGLVASGSLLGAAPAAAWETLGKACVGEKVRRCAEIRQNSTGTVYVRAAVADEGAGDWVVRAREIQLYFARDWTNPPSAGLLYDKEYTGAYEDYHHDLATPAVDFACGTEVSAVATLQWKAKSGGDVSTGKVSVTRVVC</sequence>
<dbReference type="RefSeq" id="WP_344103677.1">
    <property type="nucleotide sequence ID" value="NZ_BAAANL010000005.1"/>
</dbReference>
<proteinExistence type="predicted"/>